<dbReference type="EMBL" id="VSRR010007867">
    <property type="protein sequence ID" value="MPC47674.1"/>
    <property type="molecule type" value="Genomic_DNA"/>
</dbReference>
<accession>A0A5B7FTJ4</accession>
<reference evidence="1 2" key="1">
    <citation type="submission" date="2019-05" db="EMBL/GenBank/DDBJ databases">
        <title>Another draft genome of Portunus trituberculatus and its Hox gene families provides insights of decapod evolution.</title>
        <authorList>
            <person name="Jeong J.-H."/>
            <person name="Song I."/>
            <person name="Kim S."/>
            <person name="Choi T."/>
            <person name="Kim D."/>
            <person name="Ryu S."/>
            <person name="Kim W."/>
        </authorList>
    </citation>
    <scope>NUCLEOTIDE SEQUENCE [LARGE SCALE GENOMIC DNA]</scope>
    <source>
        <tissue evidence="1">Muscle</tissue>
    </source>
</reference>
<gene>
    <name evidence="1" type="ORF">E2C01_041427</name>
</gene>
<dbReference type="AlphaFoldDB" id="A0A5B7FTJ4"/>
<proteinExistence type="predicted"/>
<protein>
    <submittedName>
        <fullName evidence="1">Uncharacterized protein</fullName>
    </submittedName>
</protein>
<name>A0A5B7FTJ4_PORTR</name>
<comment type="caution">
    <text evidence="1">The sequence shown here is derived from an EMBL/GenBank/DDBJ whole genome shotgun (WGS) entry which is preliminary data.</text>
</comment>
<evidence type="ECO:0000313" key="2">
    <source>
        <dbReference type="Proteomes" id="UP000324222"/>
    </source>
</evidence>
<organism evidence="1 2">
    <name type="scientific">Portunus trituberculatus</name>
    <name type="common">Swimming crab</name>
    <name type="synonym">Neptunus trituberculatus</name>
    <dbReference type="NCBI Taxonomy" id="210409"/>
    <lineage>
        <taxon>Eukaryota</taxon>
        <taxon>Metazoa</taxon>
        <taxon>Ecdysozoa</taxon>
        <taxon>Arthropoda</taxon>
        <taxon>Crustacea</taxon>
        <taxon>Multicrustacea</taxon>
        <taxon>Malacostraca</taxon>
        <taxon>Eumalacostraca</taxon>
        <taxon>Eucarida</taxon>
        <taxon>Decapoda</taxon>
        <taxon>Pleocyemata</taxon>
        <taxon>Brachyura</taxon>
        <taxon>Eubrachyura</taxon>
        <taxon>Portunoidea</taxon>
        <taxon>Portunidae</taxon>
        <taxon>Portuninae</taxon>
        <taxon>Portunus</taxon>
    </lineage>
</organism>
<sequence length="70" mass="7590">MIVYRSGSVLFHLCSAVLNILDHSPGRRRLPPKPRAAHGVWCCRQMVLGCSGGIKAAPEQQHLTLVATSP</sequence>
<evidence type="ECO:0000313" key="1">
    <source>
        <dbReference type="EMBL" id="MPC47674.1"/>
    </source>
</evidence>
<dbReference type="Proteomes" id="UP000324222">
    <property type="component" value="Unassembled WGS sequence"/>
</dbReference>
<keyword evidence="2" id="KW-1185">Reference proteome</keyword>